<reference evidence="2 3" key="1">
    <citation type="submission" date="2024-04" db="EMBL/GenBank/DDBJ databases">
        <authorList>
            <person name="Waldvogel A.-M."/>
            <person name="Schoenle A."/>
        </authorList>
    </citation>
    <scope>NUCLEOTIDE SEQUENCE [LARGE SCALE GENOMIC DNA]</scope>
</reference>
<accession>A0AAV2M541</accession>
<dbReference type="AlphaFoldDB" id="A0AAV2M541"/>
<feature type="region of interest" description="Disordered" evidence="1">
    <location>
        <begin position="98"/>
        <end position="205"/>
    </location>
</feature>
<evidence type="ECO:0000256" key="1">
    <source>
        <dbReference type="SAM" id="MobiDB-lite"/>
    </source>
</evidence>
<gene>
    <name evidence="2" type="ORF">KC01_LOCUS35382</name>
</gene>
<protein>
    <submittedName>
        <fullName evidence="2">Uncharacterized protein</fullName>
    </submittedName>
</protein>
<dbReference type="Proteomes" id="UP001497482">
    <property type="component" value="Chromosome 6"/>
</dbReference>
<name>A0AAV2M541_KNICA</name>
<evidence type="ECO:0000313" key="2">
    <source>
        <dbReference type="EMBL" id="CAL1608452.1"/>
    </source>
</evidence>
<evidence type="ECO:0000313" key="3">
    <source>
        <dbReference type="Proteomes" id="UP001497482"/>
    </source>
</evidence>
<dbReference type="EMBL" id="OZ035828">
    <property type="protein sequence ID" value="CAL1608452.1"/>
    <property type="molecule type" value="Genomic_DNA"/>
</dbReference>
<proteinExistence type="predicted"/>
<sequence length="205" mass="21102">MLSPLAPYTLGAAAASCTAPSAQEYTAAYNSATYLPPGYCPQPPAPGLHSLQPYPASAPVYNYPPGCYPQSGLSSSYSHPSASYLPAGISVSSPLAPRPQGYSYGLSGPDTLKRKAFEMSESQEEGGADGDTARYRKFGNGHSKGNGFDAAKTVMTPPYGAGGDYSPPSGLAGDSASGEHSFPSQRMPMKIPATHATPQDTSGGR</sequence>
<keyword evidence="3" id="KW-1185">Reference proteome</keyword>
<feature type="compositionally biased region" description="Polar residues" evidence="1">
    <location>
        <begin position="196"/>
        <end position="205"/>
    </location>
</feature>
<organism evidence="2 3">
    <name type="scientific">Knipowitschia caucasica</name>
    <name type="common">Caucasian dwarf goby</name>
    <name type="synonym">Pomatoschistus caucasicus</name>
    <dbReference type="NCBI Taxonomy" id="637954"/>
    <lineage>
        <taxon>Eukaryota</taxon>
        <taxon>Metazoa</taxon>
        <taxon>Chordata</taxon>
        <taxon>Craniata</taxon>
        <taxon>Vertebrata</taxon>
        <taxon>Euteleostomi</taxon>
        <taxon>Actinopterygii</taxon>
        <taxon>Neopterygii</taxon>
        <taxon>Teleostei</taxon>
        <taxon>Neoteleostei</taxon>
        <taxon>Acanthomorphata</taxon>
        <taxon>Gobiaria</taxon>
        <taxon>Gobiiformes</taxon>
        <taxon>Gobioidei</taxon>
        <taxon>Gobiidae</taxon>
        <taxon>Gobiinae</taxon>
        <taxon>Knipowitschia</taxon>
    </lineage>
</organism>